<dbReference type="Proteomes" id="UP000575985">
    <property type="component" value="Unassembled WGS sequence"/>
</dbReference>
<protein>
    <submittedName>
        <fullName evidence="2">Uncharacterized protein</fullName>
    </submittedName>
</protein>
<evidence type="ECO:0000313" key="3">
    <source>
        <dbReference type="Proteomes" id="UP000575985"/>
    </source>
</evidence>
<feature type="region of interest" description="Disordered" evidence="1">
    <location>
        <begin position="25"/>
        <end position="55"/>
    </location>
</feature>
<dbReference type="AlphaFoldDB" id="A0A853BX04"/>
<dbReference type="EMBL" id="JACCFO010000002">
    <property type="protein sequence ID" value="NYI99285.1"/>
    <property type="molecule type" value="Genomic_DNA"/>
</dbReference>
<name>A0A853BX04_9ACTN</name>
<proteinExistence type="predicted"/>
<reference evidence="2 3" key="1">
    <citation type="submission" date="2020-07" db="EMBL/GenBank/DDBJ databases">
        <title>Sequencing the genomes of 1000 actinobacteria strains.</title>
        <authorList>
            <person name="Klenk H.-P."/>
        </authorList>
    </citation>
    <scope>NUCLEOTIDE SEQUENCE [LARGE SCALE GENOMIC DNA]</scope>
    <source>
        <strain evidence="2 3">DSM 45927</strain>
    </source>
</reference>
<dbReference type="RefSeq" id="WP_179770947.1">
    <property type="nucleotide sequence ID" value="NZ_JACCFO010000002.1"/>
</dbReference>
<gene>
    <name evidence="2" type="ORF">HNR12_005639</name>
</gene>
<organism evidence="2 3">
    <name type="scientific">Streptomonospora nanhaiensis</name>
    <dbReference type="NCBI Taxonomy" id="1323731"/>
    <lineage>
        <taxon>Bacteria</taxon>
        <taxon>Bacillati</taxon>
        <taxon>Actinomycetota</taxon>
        <taxon>Actinomycetes</taxon>
        <taxon>Streptosporangiales</taxon>
        <taxon>Nocardiopsidaceae</taxon>
        <taxon>Streptomonospora</taxon>
    </lineage>
</organism>
<evidence type="ECO:0000256" key="1">
    <source>
        <dbReference type="SAM" id="MobiDB-lite"/>
    </source>
</evidence>
<accession>A0A853BX04</accession>
<keyword evidence="3" id="KW-1185">Reference proteome</keyword>
<comment type="caution">
    <text evidence="2">The sequence shown here is derived from an EMBL/GenBank/DDBJ whole genome shotgun (WGS) entry which is preliminary data.</text>
</comment>
<evidence type="ECO:0000313" key="2">
    <source>
        <dbReference type="EMBL" id="NYI99285.1"/>
    </source>
</evidence>
<sequence>MPVLDQDLADDGDLLAVDQGHTLGQGLTRGQVHQGAQHLPPVGDGLATGAAPDRR</sequence>